<sequence length="1034" mass="110652">MAELRAGKTLRASLLRTFLFTVLYVAATFVGRKTVMDETNLSMVWPAAGVSAIWFLAQWNSRWRWLDGVALAAVTMGVNTATGAPAALALWFVVANLAQAGTFAVLFRRWLPGLWGGGGERPLARPQELWRLVAAAFVATAVGALIGPTGVWAVNGVYSGPATAVWLTRNSVSILLIGAAGLRIGYLVHRRRTPSLRRIWTDLPPRKQLEYALVIVLSIAAYTAVFGTDNRLPLAFSLIAMTVWAGTRLHTGFVILHDLTFGAVAVLYTLGGTGPFALIGSNPARALVAQAYVGMIAVVGLALALGRDERNTILRELRAAEEAAAAQAKLMTTIVDSMSEGLTVMDEQGRILLRNPAVRRLVGGMVSPSDLMRHPEFYGLFHPDGTPLKPEDMPYRQALAGGEVRGMDLLIRNPALPDGRILNVNSTPIAATTGSGRYAVTVFHDVTSERRHRTELANFAGVVAHDLLNPLATIDGWSEALAEAFADYPDHPATAEAEDGIRRIRRASVRMRDMINDLLAYTTARDATIAPSVVDLGAVVNDIAMARIDQAQSTGAPLPTFHVGELGAAYADPVLTRQLLENLISNSIKYTAPGVTPEITVAASRADHMVTVTLDDNGIGIPADQQDSVFENFHRAHRGGGYSGTGLGLGICLKIVERHGGTIKASDNPAGDGSRFTFTLPVDATTAPKPDQEPPPKVTTERRAVPSSAPTPAPAGTFARAARLVLDYLHENMPLAFWAVTRVENGRQTYLYLDADNGYGLRQGESHPWEQSFCIHMAASRTPAVALEAQTIPLYAAAAVNDLIEINTYAGAVISEPDGSVFGAICGLDPQSHTGDPRMAGAEPLLALLGQLLTAALSADRAQDRSAGALLREQVSADTDALTALPNRRAWQRLLERAETLYERLADPTVVAMVDLDRLKTINDTQGHAAGDAYIRAAAAALAGAVRDTDVVARLGGDEFGVLLPQCTEADAETVIARVHLEMEVAGVAASVGWAAVTPKDGFAAALEQADAAMYAEKRRRRSEFHRARDATPR</sequence>
<keyword evidence="8" id="KW-0547">Nucleotide-binding</keyword>
<dbReference type="GO" id="GO:0000156">
    <property type="term" value="F:phosphorelay response regulator activity"/>
    <property type="evidence" value="ECO:0007669"/>
    <property type="project" value="TreeGrafter"/>
</dbReference>
<evidence type="ECO:0000256" key="15">
    <source>
        <dbReference type="SAM" id="MobiDB-lite"/>
    </source>
</evidence>
<organism evidence="20 21">
    <name type="scientific">Paractinoplanes atraurantiacus</name>
    <dbReference type="NCBI Taxonomy" id="1036182"/>
    <lineage>
        <taxon>Bacteria</taxon>
        <taxon>Bacillati</taxon>
        <taxon>Actinomycetota</taxon>
        <taxon>Actinomycetes</taxon>
        <taxon>Micromonosporales</taxon>
        <taxon>Micromonosporaceae</taxon>
        <taxon>Paractinoplanes</taxon>
    </lineage>
</organism>
<dbReference type="PANTHER" id="PTHR42878:SF7">
    <property type="entry name" value="SENSOR HISTIDINE KINASE GLRK"/>
    <property type="match status" value="1"/>
</dbReference>
<keyword evidence="7 16" id="KW-0812">Transmembrane</keyword>
<dbReference type="InterPro" id="IPR000160">
    <property type="entry name" value="GGDEF_dom"/>
</dbReference>
<evidence type="ECO:0000256" key="11">
    <source>
        <dbReference type="ARBA" id="ARBA00022989"/>
    </source>
</evidence>
<dbReference type="PANTHER" id="PTHR42878">
    <property type="entry name" value="TWO-COMPONENT HISTIDINE KINASE"/>
    <property type="match status" value="1"/>
</dbReference>
<evidence type="ECO:0000259" key="18">
    <source>
        <dbReference type="PROSITE" id="PS50112"/>
    </source>
</evidence>
<keyword evidence="13 16" id="KW-0472">Membrane</keyword>
<evidence type="ECO:0000313" key="21">
    <source>
        <dbReference type="Proteomes" id="UP000219612"/>
    </source>
</evidence>
<feature type="transmembrane region" description="Helical" evidence="16">
    <location>
        <begin position="12"/>
        <end position="31"/>
    </location>
</feature>
<dbReference type="InterPro" id="IPR003661">
    <property type="entry name" value="HisK_dim/P_dom"/>
</dbReference>
<evidence type="ECO:0000256" key="4">
    <source>
        <dbReference type="ARBA" id="ARBA00022475"/>
    </source>
</evidence>
<evidence type="ECO:0000256" key="10">
    <source>
        <dbReference type="ARBA" id="ARBA00022840"/>
    </source>
</evidence>
<evidence type="ECO:0000256" key="16">
    <source>
        <dbReference type="SAM" id="Phobius"/>
    </source>
</evidence>
<keyword evidence="4" id="KW-1003">Cell membrane</keyword>
<keyword evidence="11 16" id="KW-1133">Transmembrane helix</keyword>
<dbReference type="InterPro" id="IPR007895">
    <property type="entry name" value="MASE1"/>
</dbReference>
<dbReference type="InterPro" id="IPR036097">
    <property type="entry name" value="HisK_dim/P_sf"/>
</dbReference>
<keyword evidence="5" id="KW-0597">Phosphoprotein</keyword>
<dbReference type="EMBL" id="OBDY01000033">
    <property type="protein sequence ID" value="SNY68412.1"/>
    <property type="molecule type" value="Genomic_DNA"/>
</dbReference>
<dbReference type="InterPro" id="IPR000014">
    <property type="entry name" value="PAS"/>
</dbReference>
<evidence type="ECO:0000256" key="9">
    <source>
        <dbReference type="ARBA" id="ARBA00022777"/>
    </source>
</evidence>
<dbReference type="Gene3D" id="3.30.565.10">
    <property type="entry name" value="Histidine kinase-like ATPase, C-terminal domain"/>
    <property type="match status" value="1"/>
</dbReference>
<dbReference type="CDD" id="cd00082">
    <property type="entry name" value="HisKA"/>
    <property type="match status" value="1"/>
</dbReference>
<dbReference type="PROSITE" id="PS50112">
    <property type="entry name" value="PAS"/>
    <property type="match status" value="1"/>
</dbReference>
<dbReference type="Pfam" id="PF00512">
    <property type="entry name" value="HisKA"/>
    <property type="match status" value="1"/>
</dbReference>
<evidence type="ECO:0000256" key="8">
    <source>
        <dbReference type="ARBA" id="ARBA00022741"/>
    </source>
</evidence>
<evidence type="ECO:0000256" key="2">
    <source>
        <dbReference type="ARBA" id="ARBA00004651"/>
    </source>
</evidence>
<feature type="transmembrane region" description="Helical" evidence="16">
    <location>
        <begin position="166"/>
        <end position="188"/>
    </location>
</feature>
<dbReference type="InterPro" id="IPR035965">
    <property type="entry name" value="PAS-like_dom_sf"/>
</dbReference>
<feature type="transmembrane region" description="Helical" evidence="16">
    <location>
        <begin position="209"/>
        <end position="226"/>
    </location>
</feature>
<dbReference type="SUPFAM" id="SSF55785">
    <property type="entry name" value="PYP-like sensor domain (PAS domain)"/>
    <property type="match status" value="1"/>
</dbReference>
<dbReference type="InterPro" id="IPR029787">
    <property type="entry name" value="Nucleotide_cyclase"/>
</dbReference>
<evidence type="ECO:0000259" key="19">
    <source>
        <dbReference type="PROSITE" id="PS50887"/>
    </source>
</evidence>
<dbReference type="InterPro" id="IPR050351">
    <property type="entry name" value="BphY/WalK/GraS-like"/>
</dbReference>
<feature type="transmembrane region" description="Helical" evidence="16">
    <location>
        <begin position="286"/>
        <end position="305"/>
    </location>
</feature>
<dbReference type="OrthoDB" id="5241402at2"/>
<dbReference type="SUPFAM" id="SSF55781">
    <property type="entry name" value="GAF domain-like"/>
    <property type="match status" value="1"/>
</dbReference>
<feature type="compositionally biased region" description="Low complexity" evidence="15">
    <location>
        <begin position="705"/>
        <end position="714"/>
    </location>
</feature>
<dbReference type="NCBIfam" id="TIGR00229">
    <property type="entry name" value="sensory_box"/>
    <property type="match status" value="1"/>
</dbReference>
<feature type="transmembrane region" description="Helical" evidence="16">
    <location>
        <begin position="132"/>
        <end position="154"/>
    </location>
</feature>
<dbReference type="SMART" id="SM00267">
    <property type="entry name" value="GGDEF"/>
    <property type="match status" value="1"/>
</dbReference>
<comment type="subcellular location">
    <subcellularLocation>
        <location evidence="2">Cell membrane</location>
        <topology evidence="2">Multi-pass membrane protein</topology>
    </subcellularLocation>
</comment>
<dbReference type="Pfam" id="PF00990">
    <property type="entry name" value="GGDEF"/>
    <property type="match status" value="1"/>
</dbReference>
<keyword evidence="21" id="KW-1185">Reference proteome</keyword>
<dbReference type="PRINTS" id="PR00344">
    <property type="entry name" value="BCTRLSENSOR"/>
</dbReference>
<dbReference type="InterPro" id="IPR043128">
    <property type="entry name" value="Rev_trsase/Diguanyl_cyclase"/>
</dbReference>
<dbReference type="GO" id="GO:0005524">
    <property type="term" value="F:ATP binding"/>
    <property type="evidence" value="ECO:0007669"/>
    <property type="project" value="UniProtKB-KW"/>
</dbReference>
<evidence type="ECO:0000256" key="1">
    <source>
        <dbReference type="ARBA" id="ARBA00000085"/>
    </source>
</evidence>
<dbReference type="Gene3D" id="3.30.450.20">
    <property type="entry name" value="PAS domain"/>
    <property type="match status" value="1"/>
</dbReference>
<feature type="region of interest" description="Disordered" evidence="15">
    <location>
        <begin position="681"/>
        <end position="714"/>
    </location>
</feature>
<gene>
    <name evidence="20" type="ORF">SAMN05421748_13319</name>
</gene>
<dbReference type="InterPro" id="IPR004358">
    <property type="entry name" value="Sig_transdc_His_kin-like_C"/>
</dbReference>
<dbReference type="Pfam" id="PF05231">
    <property type="entry name" value="MASE1"/>
    <property type="match status" value="1"/>
</dbReference>
<dbReference type="InterPro" id="IPR005467">
    <property type="entry name" value="His_kinase_dom"/>
</dbReference>
<evidence type="ECO:0000256" key="3">
    <source>
        <dbReference type="ARBA" id="ARBA00012438"/>
    </source>
</evidence>
<dbReference type="CDD" id="cd01949">
    <property type="entry name" value="GGDEF"/>
    <property type="match status" value="1"/>
</dbReference>
<keyword evidence="9" id="KW-0418">Kinase</keyword>
<keyword evidence="6" id="KW-0808">Transferase</keyword>
<protein>
    <recommendedName>
        <fullName evidence="14">Sensor-like histidine kinase SenX3</fullName>
        <ecNumber evidence="3">2.7.13.3</ecNumber>
    </recommendedName>
</protein>
<keyword evidence="12" id="KW-0902">Two-component regulatory system</keyword>
<evidence type="ECO:0000256" key="7">
    <source>
        <dbReference type="ARBA" id="ARBA00022692"/>
    </source>
</evidence>
<evidence type="ECO:0000256" key="14">
    <source>
        <dbReference type="ARBA" id="ARBA00039401"/>
    </source>
</evidence>
<evidence type="ECO:0000256" key="12">
    <source>
        <dbReference type="ARBA" id="ARBA00023012"/>
    </source>
</evidence>
<feature type="domain" description="PAS" evidence="18">
    <location>
        <begin position="327"/>
        <end position="363"/>
    </location>
</feature>
<evidence type="ECO:0000313" key="20">
    <source>
        <dbReference type="EMBL" id="SNY68412.1"/>
    </source>
</evidence>
<dbReference type="GO" id="GO:0000155">
    <property type="term" value="F:phosphorelay sensor kinase activity"/>
    <property type="evidence" value="ECO:0007669"/>
    <property type="project" value="InterPro"/>
</dbReference>
<feature type="domain" description="Histidine kinase" evidence="17">
    <location>
        <begin position="462"/>
        <end position="684"/>
    </location>
</feature>
<feature type="transmembrane region" description="Helical" evidence="16">
    <location>
        <begin position="261"/>
        <end position="280"/>
    </location>
</feature>
<dbReference type="InterPro" id="IPR036890">
    <property type="entry name" value="HATPase_C_sf"/>
</dbReference>
<dbReference type="GO" id="GO:0030295">
    <property type="term" value="F:protein kinase activator activity"/>
    <property type="evidence" value="ECO:0007669"/>
    <property type="project" value="TreeGrafter"/>
</dbReference>
<dbReference type="SUPFAM" id="SSF55874">
    <property type="entry name" value="ATPase domain of HSP90 chaperone/DNA topoisomerase II/histidine kinase"/>
    <property type="match status" value="1"/>
</dbReference>
<evidence type="ECO:0000256" key="5">
    <source>
        <dbReference type="ARBA" id="ARBA00022553"/>
    </source>
</evidence>
<dbReference type="SMART" id="SM00388">
    <property type="entry name" value="HisKA"/>
    <property type="match status" value="1"/>
</dbReference>
<dbReference type="GO" id="GO:0007234">
    <property type="term" value="P:osmosensory signaling via phosphorelay pathway"/>
    <property type="evidence" value="ECO:0007669"/>
    <property type="project" value="TreeGrafter"/>
</dbReference>
<accession>A0A285K727</accession>
<feature type="domain" description="GGDEF" evidence="19">
    <location>
        <begin position="907"/>
        <end position="1030"/>
    </location>
</feature>
<dbReference type="NCBIfam" id="TIGR00254">
    <property type="entry name" value="GGDEF"/>
    <property type="match status" value="1"/>
</dbReference>
<dbReference type="Gene3D" id="1.10.287.130">
    <property type="match status" value="1"/>
</dbReference>
<evidence type="ECO:0000256" key="6">
    <source>
        <dbReference type="ARBA" id="ARBA00022679"/>
    </source>
</evidence>
<name>A0A285K727_9ACTN</name>
<feature type="compositionally biased region" description="Basic and acidic residues" evidence="15">
    <location>
        <begin position="690"/>
        <end position="704"/>
    </location>
</feature>
<dbReference type="Proteomes" id="UP000219612">
    <property type="component" value="Unassembled WGS sequence"/>
</dbReference>
<keyword evidence="10" id="KW-0067">ATP-binding</keyword>
<evidence type="ECO:0000256" key="13">
    <source>
        <dbReference type="ARBA" id="ARBA00023136"/>
    </source>
</evidence>
<dbReference type="PROSITE" id="PS50109">
    <property type="entry name" value="HIS_KIN"/>
    <property type="match status" value="1"/>
</dbReference>
<feature type="transmembrane region" description="Helical" evidence="16">
    <location>
        <begin position="90"/>
        <end position="111"/>
    </location>
</feature>
<dbReference type="PROSITE" id="PS50887">
    <property type="entry name" value="GGDEF"/>
    <property type="match status" value="1"/>
</dbReference>
<dbReference type="Pfam" id="PF02518">
    <property type="entry name" value="HATPase_c"/>
    <property type="match status" value="1"/>
</dbReference>
<dbReference type="SUPFAM" id="SSF55073">
    <property type="entry name" value="Nucleotide cyclase"/>
    <property type="match status" value="1"/>
</dbReference>
<dbReference type="SUPFAM" id="SSF47384">
    <property type="entry name" value="Homodimeric domain of signal transducing histidine kinase"/>
    <property type="match status" value="1"/>
</dbReference>
<reference evidence="20 21" key="1">
    <citation type="submission" date="2017-09" db="EMBL/GenBank/DDBJ databases">
        <authorList>
            <person name="Ehlers B."/>
            <person name="Leendertz F.H."/>
        </authorList>
    </citation>
    <scope>NUCLEOTIDE SEQUENCE [LARGE SCALE GENOMIC DNA]</scope>
    <source>
        <strain evidence="20 21">CGMCC 4.6857</strain>
    </source>
</reference>
<dbReference type="EC" id="2.7.13.3" evidence="3"/>
<evidence type="ECO:0000259" key="17">
    <source>
        <dbReference type="PROSITE" id="PS50109"/>
    </source>
</evidence>
<dbReference type="GO" id="GO:0005886">
    <property type="term" value="C:plasma membrane"/>
    <property type="evidence" value="ECO:0007669"/>
    <property type="project" value="UniProtKB-SubCell"/>
</dbReference>
<dbReference type="Gene3D" id="3.30.70.270">
    <property type="match status" value="1"/>
</dbReference>
<dbReference type="SMART" id="SM00387">
    <property type="entry name" value="HATPase_c"/>
    <property type="match status" value="1"/>
</dbReference>
<proteinExistence type="predicted"/>
<comment type="catalytic activity">
    <reaction evidence="1">
        <text>ATP + protein L-histidine = ADP + protein N-phospho-L-histidine.</text>
        <dbReference type="EC" id="2.7.13.3"/>
    </reaction>
</comment>
<dbReference type="RefSeq" id="WP_097327906.1">
    <property type="nucleotide sequence ID" value="NZ_OBDY01000033.1"/>
</dbReference>
<dbReference type="AlphaFoldDB" id="A0A285K727"/>
<dbReference type="InterPro" id="IPR003594">
    <property type="entry name" value="HATPase_dom"/>
</dbReference>
<dbReference type="SMART" id="SM00091">
    <property type="entry name" value="PAS"/>
    <property type="match status" value="1"/>
</dbReference>